<evidence type="ECO:0000256" key="6">
    <source>
        <dbReference type="ARBA" id="ARBA00022692"/>
    </source>
</evidence>
<dbReference type="InterPro" id="IPR003838">
    <property type="entry name" value="ABC3_permease_C"/>
</dbReference>
<evidence type="ECO:0000256" key="2">
    <source>
        <dbReference type="ARBA" id="ARBA00007379"/>
    </source>
</evidence>
<keyword evidence="9 10" id="KW-0131">Cell cycle</keyword>
<feature type="transmembrane region" description="Helical" evidence="11">
    <location>
        <begin position="261"/>
        <end position="283"/>
    </location>
</feature>
<evidence type="ECO:0000256" key="5">
    <source>
        <dbReference type="ARBA" id="ARBA00022618"/>
    </source>
</evidence>
<dbReference type="PIRSF" id="PIRSF003097">
    <property type="entry name" value="FtsX"/>
    <property type="match status" value="1"/>
</dbReference>
<evidence type="ECO:0000256" key="10">
    <source>
        <dbReference type="PIRNR" id="PIRNR003097"/>
    </source>
</evidence>
<feature type="domain" description="ABC3 transporter permease C-terminal" evidence="12">
    <location>
        <begin position="170"/>
        <end position="287"/>
    </location>
</feature>
<evidence type="ECO:0000256" key="1">
    <source>
        <dbReference type="ARBA" id="ARBA00004651"/>
    </source>
</evidence>
<protein>
    <recommendedName>
        <fullName evidence="3 10">Cell division protein FtsX</fullName>
    </recommendedName>
</protein>
<dbReference type="PANTHER" id="PTHR47755">
    <property type="entry name" value="CELL DIVISION PROTEIN FTSX"/>
    <property type="match status" value="1"/>
</dbReference>
<reference evidence="14" key="1">
    <citation type="journal article" date="2020" name="mSystems">
        <title>Genome- and Community-Level Interaction Insights into Carbon Utilization and Element Cycling Functions of Hydrothermarchaeota in Hydrothermal Sediment.</title>
        <authorList>
            <person name="Zhou Z."/>
            <person name="Liu Y."/>
            <person name="Xu W."/>
            <person name="Pan J."/>
            <person name="Luo Z.H."/>
            <person name="Li M."/>
        </authorList>
    </citation>
    <scope>NUCLEOTIDE SEQUENCE [LARGE SCALE GENOMIC DNA]</scope>
    <source>
        <strain evidence="14">HyVt-483</strain>
    </source>
</reference>
<keyword evidence="4 10" id="KW-1003">Cell membrane</keyword>
<comment type="similarity">
    <text evidence="2 10">Belongs to the ABC-4 integral membrane protein family. FtsX subfamily.</text>
</comment>
<keyword evidence="5 10" id="KW-0132">Cell division</keyword>
<feature type="domain" description="FtsX extracellular" evidence="13">
    <location>
        <begin position="53"/>
        <end position="147"/>
    </location>
</feature>
<organism evidence="14">
    <name type="scientific">Thermosulfurimonas dismutans</name>
    <dbReference type="NCBI Taxonomy" id="999894"/>
    <lineage>
        <taxon>Bacteria</taxon>
        <taxon>Pseudomonadati</taxon>
        <taxon>Thermodesulfobacteriota</taxon>
        <taxon>Thermodesulfobacteria</taxon>
        <taxon>Thermodesulfobacteriales</taxon>
        <taxon>Thermodesulfobacteriaceae</taxon>
        <taxon>Thermosulfurimonas</taxon>
    </lineage>
</organism>
<evidence type="ECO:0000256" key="9">
    <source>
        <dbReference type="ARBA" id="ARBA00023306"/>
    </source>
</evidence>
<sequence>MFRRFWREFGLNRGAYLMTLFILAVAVSVLLFFSFFYYNLYSFSRRAARGLALTVYLEPGVSPQQRQAVRKALASLPGVVEIRLVKRSQVLAELRRIFRTNPDVLEEIDLSRLPSFFEVVFRDPLRDLERARARVPAIRKLPGVLEVQYARSWLGRIYNLSQLVKRLTFLSGIFLLVSLAFLMAVNIHLTLEKQREEIEVLYLLGATPGYIARPKVLAGFLVGLGAGLLACLLFGALKTYLDRALLGLWPFVDFQWEGLPWQFLILTVGGVGFFSALVSWFSVRRYFS</sequence>
<name>A0A7C3CK43_9BACT</name>
<keyword evidence="7 11" id="KW-1133">Transmembrane helix</keyword>
<keyword evidence="6 11" id="KW-0812">Transmembrane</keyword>
<proteinExistence type="inferred from homology"/>
<dbReference type="Pfam" id="PF18075">
    <property type="entry name" value="FtsX_ECD"/>
    <property type="match status" value="1"/>
</dbReference>
<dbReference type="Gene3D" id="3.30.70.3040">
    <property type="match status" value="1"/>
</dbReference>
<keyword evidence="8 10" id="KW-0472">Membrane</keyword>
<comment type="subcellular location">
    <subcellularLocation>
        <location evidence="1">Cell membrane</location>
        <topology evidence="1">Multi-pass membrane protein</topology>
    </subcellularLocation>
</comment>
<gene>
    <name evidence="14" type="ORF">ENJ40_03420</name>
</gene>
<comment type="caution">
    <text evidence="14">The sequence shown here is derived from an EMBL/GenBank/DDBJ whole genome shotgun (WGS) entry which is preliminary data.</text>
</comment>
<dbReference type="EMBL" id="DRMH01000037">
    <property type="protein sequence ID" value="HFC97496.1"/>
    <property type="molecule type" value="Genomic_DNA"/>
</dbReference>
<feature type="transmembrane region" description="Helical" evidence="11">
    <location>
        <begin position="216"/>
        <end position="241"/>
    </location>
</feature>
<feature type="transmembrane region" description="Helical" evidence="11">
    <location>
        <begin position="169"/>
        <end position="189"/>
    </location>
</feature>
<dbReference type="InterPro" id="IPR040690">
    <property type="entry name" value="FtsX_ECD"/>
</dbReference>
<dbReference type="Proteomes" id="UP000886043">
    <property type="component" value="Unassembled WGS sequence"/>
</dbReference>
<dbReference type="GO" id="GO:0005886">
    <property type="term" value="C:plasma membrane"/>
    <property type="evidence" value="ECO:0007669"/>
    <property type="project" value="UniProtKB-SubCell"/>
</dbReference>
<evidence type="ECO:0000259" key="13">
    <source>
        <dbReference type="Pfam" id="PF18075"/>
    </source>
</evidence>
<dbReference type="AlphaFoldDB" id="A0A7C3CK43"/>
<evidence type="ECO:0000256" key="3">
    <source>
        <dbReference type="ARBA" id="ARBA00021907"/>
    </source>
</evidence>
<dbReference type="GO" id="GO:0051301">
    <property type="term" value="P:cell division"/>
    <property type="evidence" value="ECO:0007669"/>
    <property type="project" value="UniProtKB-KW"/>
</dbReference>
<dbReference type="GO" id="GO:0032153">
    <property type="term" value="C:cell division site"/>
    <property type="evidence" value="ECO:0007669"/>
    <property type="project" value="TreeGrafter"/>
</dbReference>
<evidence type="ECO:0000256" key="11">
    <source>
        <dbReference type="SAM" id="Phobius"/>
    </source>
</evidence>
<dbReference type="PANTHER" id="PTHR47755:SF1">
    <property type="entry name" value="CELL DIVISION PROTEIN FTSX"/>
    <property type="match status" value="1"/>
</dbReference>
<feature type="transmembrane region" description="Helical" evidence="11">
    <location>
        <begin position="15"/>
        <end position="38"/>
    </location>
</feature>
<dbReference type="Pfam" id="PF02687">
    <property type="entry name" value="FtsX"/>
    <property type="match status" value="1"/>
</dbReference>
<evidence type="ECO:0000259" key="12">
    <source>
        <dbReference type="Pfam" id="PF02687"/>
    </source>
</evidence>
<evidence type="ECO:0000256" key="8">
    <source>
        <dbReference type="ARBA" id="ARBA00023136"/>
    </source>
</evidence>
<dbReference type="InterPro" id="IPR004513">
    <property type="entry name" value="FtsX"/>
</dbReference>
<evidence type="ECO:0000256" key="4">
    <source>
        <dbReference type="ARBA" id="ARBA00022475"/>
    </source>
</evidence>
<evidence type="ECO:0000256" key="7">
    <source>
        <dbReference type="ARBA" id="ARBA00022989"/>
    </source>
</evidence>
<accession>A0A7C3CK43</accession>
<evidence type="ECO:0000313" key="14">
    <source>
        <dbReference type="EMBL" id="HFC97496.1"/>
    </source>
</evidence>